<name>A0A1B7SKW0_9ASCO</name>
<keyword evidence="3" id="KW-0813">Transport</keyword>
<dbReference type="GO" id="GO:0032456">
    <property type="term" value="P:endocytic recycling"/>
    <property type="evidence" value="ECO:0007669"/>
    <property type="project" value="TreeGrafter"/>
</dbReference>
<evidence type="ECO:0000259" key="6">
    <source>
        <dbReference type="Pfam" id="PF04129"/>
    </source>
</evidence>
<feature type="domain" description="Vps52 C-terminal" evidence="7">
    <location>
        <begin position="285"/>
        <end position="603"/>
    </location>
</feature>
<dbReference type="Proteomes" id="UP000788993">
    <property type="component" value="Unassembled WGS sequence"/>
</dbReference>
<keyword evidence="5" id="KW-0333">Golgi apparatus</keyword>
<dbReference type="GO" id="GO:0042147">
    <property type="term" value="P:retrograde transport, endosome to Golgi"/>
    <property type="evidence" value="ECO:0007669"/>
    <property type="project" value="EnsemblFungi"/>
</dbReference>
<feature type="domain" description="Vps52 coiled-coil" evidence="6">
    <location>
        <begin position="101"/>
        <end position="267"/>
    </location>
</feature>
<gene>
    <name evidence="8" type="ORF">OGATHE_002398</name>
</gene>
<accession>A0A1B7SKW0</accession>
<protein>
    <submittedName>
        <fullName evidence="8">Uncharacterized protein</fullName>
    </submittedName>
</protein>
<comment type="caution">
    <text evidence="8">The sequence shown here is derived from an EMBL/GenBank/DDBJ whole genome shotgun (WGS) entry which is preliminary data.</text>
</comment>
<evidence type="ECO:0000313" key="8">
    <source>
        <dbReference type="EMBL" id="KAH3669586.1"/>
    </source>
</evidence>
<dbReference type="GO" id="GO:0016239">
    <property type="term" value="P:positive regulation of macroautophagy"/>
    <property type="evidence" value="ECO:0007669"/>
    <property type="project" value="EnsemblFungi"/>
</dbReference>
<evidence type="ECO:0000256" key="4">
    <source>
        <dbReference type="ARBA" id="ARBA00022927"/>
    </source>
</evidence>
<evidence type="ECO:0000256" key="2">
    <source>
        <dbReference type="ARBA" id="ARBA00008180"/>
    </source>
</evidence>
<evidence type="ECO:0000256" key="1">
    <source>
        <dbReference type="ARBA" id="ARBA00004601"/>
    </source>
</evidence>
<dbReference type="GO" id="GO:0019905">
    <property type="term" value="F:syntaxin binding"/>
    <property type="evidence" value="ECO:0007669"/>
    <property type="project" value="TreeGrafter"/>
</dbReference>
<dbReference type="GO" id="GO:0006623">
    <property type="term" value="P:protein targeting to vacuole"/>
    <property type="evidence" value="ECO:0007669"/>
    <property type="project" value="EnsemblFungi"/>
</dbReference>
<organism evidence="8 9">
    <name type="scientific">Ogataea polymorpha</name>
    <dbReference type="NCBI Taxonomy" id="460523"/>
    <lineage>
        <taxon>Eukaryota</taxon>
        <taxon>Fungi</taxon>
        <taxon>Dikarya</taxon>
        <taxon>Ascomycota</taxon>
        <taxon>Saccharomycotina</taxon>
        <taxon>Pichiomycetes</taxon>
        <taxon>Pichiales</taxon>
        <taxon>Pichiaceae</taxon>
        <taxon>Ogataea</taxon>
    </lineage>
</organism>
<evidence type="ECO:0000256" key="5">
    <source>
        <dbReference type="ARBA" id="ARBA00023034"/>
    </source>
</evidence>
<dbReference type="InterPro" id="IPR048361">
    <property type="entry name" value="Vps52_C"/>
</dbReference>
<dbReference type="GO" id="GO:0005829">
    <property type="term" value="C:cytosol"/>
    <property type="evidence" value="ECO:0007669"/>
    <property type="project" value="GOC"/>
</dbReference>
<dbReference type="RefSeq" id="XP_018211872.1">
    <property type="nucleotide sequence ID" value="XM_018353771.1"/>
</dbReference>
<dbReference type="PANTHER" id="PTHR14190:SF7">
    <property type="entry name" value="VACUOLAR PROTEIN SORTING-ASSOCIATED PROTEIN 52 HOMOLOG"/>
    <property type="match status" value="1"/>
</dbReference>
<dbReference type="Pfam" id="PF20655">
    <property type="entry name" value="Vps52_C"/>
    <property type="match status" value="1"/>
</dbReference>
<dbReference type="GO" id="GO:0030029">
    <property type="term" value="P:actin filament-based process"/>
    <property type="evidence" value="ECO:0007669"/>
    <property type="project" value="EnsemblFungi"/>
</dbReference>
<dbReference type="GO" id="GO:0006896">
    <property type="term" value="P:Golgi to vacuole transport"/>
    <property type="evidence" value="ECO:0007669"/>
    <property type="project" value="EnsemblFungi"/>
</dbReference>
<dbReference type="EMBL" id="JAEUBD010000983">
    <property type="protein sequence ID" value="KAH3669586.1"/>
    <property type="molecule type" value="Genomic_DNA"/>
</dbReference>
<dbReference type="AlphaFoldDB" id="A0A1B7SKW0"/>
<reference evidence="8" key="2">
    <citation type="submission" date="2021-01" db="EMBL/GenBank/DDBJ databases">
        <authorList>
            <person name="Schikora-Tamarit M.A."/>
        </authorList>
    </citation>
    <scope>NUCLEOTIDE SEQUENCE</scope>
    <source>
        <strain evidence="8">NCAIM Y.01608</strain>
    </source>
</reference>
<reference evidence="8" key="1">
    <citation type="journal article" date="2021" name="Open Biol.">
        <title>Shared evolutionary footprints suggest mitochondrial oxidative damage underlies multiple complex I losses in fungi.</title>
        <authorList>
            <person name="Schikora-Tamarit M.A."/>
            <person name="Marcet-Houben M."/>
            <person name="Nosek J."/>
            <person name="Gabaldon T."/>
        </authorList>
    </citation>
    <scope>NUCLEOTIDE SEQUENCE</scope>
    <source>
        <strain evidence="8">NCAIM Y.01608</strain>
    </source>
</reference>
<dbReference type="OrthoDB" id="19482at2759"/>
<evidence type="ECO:0000259" key="7">
    <source>
        <dbReference type="Pfam" id="PF20655"/>
    </source>
</evidence>
<dbReference type="PANTHER" id="PTHR14190">
    <property type="entry name" value="SUPPRESSOR OF ACTIN MUTATIONS 2/VACUOLAR PROTEIN SORTING 52"/>
    <property type="match status" value="1"/>
</dbReference>
<evidence type="ECO:0000313" key="9">
    <source>
        <dbReference type="Proteomes" id="UP000788993"/>
    </source>
</evidence>
<keyword evidence="4" id="KW-0653">Protein transport</keyword>
<comment type="similarity">
    <text evidence="2">Belongs to the VPS52 family.</text>
</comment>
<comment type="subcellular location">
    <subcellularLocation>
        <location evidence="1">Golgi apparatus</location>
        <location evidence="1">trans-Golgi network</location>
    </subcellularLocation>
</comment>
<dbReference type="InterPro" id="IPR007258">
    <property type="entry name" value="Vps52"/>
</dbReference>
<evidence type="ECO:0000256" key="3">
    <source>
        <dbReference type="ARBA" id="ARBA00022448"/>
    </source>
</evidence>
<sequence length="612" mass="71738">MLPAESVASTPPLTRKISRRSISKHSQPFKDDPDALEWLRRKLNPEWEIDVRGELDDGDDGVEELLKGLRASKGINTLQEYRFLSTLNPQLEKFDYQVNYEKFANFQSEIKNTRTYLKPLFDYLQNFERNINKLSQEMEFLQKRSDMLNSQIKSKQELDTRLTPVINDLIIPPGIINSIIDDKIDEKWIENITFLTEKREIYCKYSSENKPKCVSELVHLLDLMELKVVERIRDYLIKQIKALRKQTVSSQVVQNEMLEVKEIFTFLQEKNLKLSNDLCQAYCHTMRWYYYQNFVKYTSSLERLRIHRVDKNILLGSLDEEGGPSGAGSFFGYSNHKHEITPSEYLIALTKRLESLGKFDETVMPAQIAETNNAKYWLETAFRNFNVALLDNVCVEYLFMNEFFNLTKSEQLDEIFKTIFNPVYQIGHSFTKYLISNTYDYFGVLIAIRLTQQLEYELQHRRIPVMEDYLNYQLIILWPRFQNLIDQSCMNIKKSVSSSVILKSINKNTMIPLGLTQNFGRVLLNLISLSQNLIEQETSEPLTNSIVRLRNEFESTLMKMSSTLEPKKRELFLYSNFSLVFTILSELEESNKPGMDEVAHFQNLVDAYANRE</sequence>
<keyword evidence="9" id="KW-1185">Reference proteome</keyword>
<dbReference type="Pfam" id="PF04129">
    <property type="entry name" value="Vps52_CC"/>
    <property type="match status" value="1"/>
</dbReference>
<dbReference type="GO" id="GO:0090156">
    <property type="term" value="P:intracellular sphingolipid homeostasis"/>
    <property type="evidence" value="ECO:0007669"/>
    <property type="project" value="EnsemblFungi"/>
</dbReference>
<proteinExistence type="inferred from homology"/>
<dbReference type="GO" id="GO:0000938">
    <property type="term" value="C:GARP complex"/>
    <property type="evidence" value="ECO:0007669"/>
    <property type="project" value="EnsemblFungi"/>
</dbReference>
<dbReference type="InterPro" id="IPR048319">
    <property type="entry name" value="Vps52_CC"/>
</dbReference>